<dbReference type="AlphaFoldDB" id="A0A1I5B4C5"/>
<feature type="region of interest" description="Disordered" evidence="1">
    <location>
        <begin position="246"/>
        <end position="270"/>
    </location>
</feature>
<dbReference type="RefSeq" id="WP_092836523.1">
    <property type="nucleotide sequence ID" value="NZ_FOVP01000007.1"/>
</dbReference>
<dbReference type="OrthoDB" id="2375320at2"/>
<protein>
    <submittedName>
        <fullName evidence="2">Uncharacterized protein</fullName>
    </submittedName>
</protein>
<gene>
    <name evidence="2" type="ORF">SAMN04487859_10754</name>
</gene>
<feature type="compositionally biased region" description="Acidic residues" evidence="1">
    <location>
        <begin position="246"/>
        <end position="260"/>
    </location>
</feature>
<name>A0A1I5B4C5_9RHOB</name>
<reference evidence="3" key="1">
    <citation type="submission" date="2016-10" db="EMBL/GenBank/DDBJ databases">
        <authorList>
            <person name="Varghese N."/>
            <person name="Submissions S."/>
        </authorList>
    </citation>
    <scope>NUCLEOTIDE SEQUENCE [LARGE SCALE GENOMIC DNA]</scope>
    <source>
        <strain evidence="3">DSM 28463</strain>
    </source>
</reference>
<evidence type="ECO:0000256" key="1">
    <source>
        <dbReference type="SAM" id="MobiDB-lite"/>
    </source>
</evidence>
<dbReference type="Proteomes" id="UP000198599">
    <property type="component" value="Unassembled WGS sequence"/>
</dbReference>
<sequence>MDELSKEWFELRDHRRRLYSRAVWVPVYGTILPLERGRYPEVGHVEEVLAVGSAVVFKDKREKAEELDWHYWSLDNTVPYLDGGGQYFEAESFYDDPDGPLGLRLVLTHYLNSDHPRQVYINQDFVLAYGLLEEGNYWVRPNEGYEQVVRLTRKEDGTVAFVEIRAEYLKDYLAARNAALRIYYYRQRRAILENDPKFDWPEDFSLVSDLNDRLEVRCNEIDASGDFPGTTWAMFKAWRTDVDPEEEVPDFAGNDDEATETETTKGVRGDEGGRFLVAGEMWRGEWIEPAEKSCRVGYGEPDEALMVQLDGGGGRVDLKTLNREEVGKYLWFKPEVINDLLSSRGATMQWYTHDTGGVSPSPDWLLHFGVNKLGLINAYAYDVARRPLWERRIWVAHNCRPDGGVSAELMEAQMACKPASTKSPEFMIHHALGWIDQVFQEKFKIALFREHHEVEELSSKIHRFRAIDESGLRSLAKDLVKISIERINKKSLIDALGERKSDQGTLKLLQRLLAKHTDEDYAYARMSPLFGAYDLRGADAHLSSSDVNECYASAGVDRSVPLTKQAEQLIQNVADAFGTTGTELRRHVPKD</sequence>
<dbReference type="EMBL" id="FOVP01000007">
    <property type="protein sequence ID" value="SFN69543.1"/>
    <property type="molecule type" value="Genomic_DNA"/>
</dbReference>
<keyword evidence="3" id="KW-1185">Reference proteome</keyword>
<proteinExistence type="predicted"/>
<organism evidence="2 3">
    <name type="scientific">Roseovarius lutimaris</name>
    <dbReference type="NCBI Taxonomy" id="1005928"/>
    <lineage>
        <taxon>Bacteria</taxon>
        <taxon>Pseudomonadati</taxon>
        <taxon>Pseudomonadota</taxon>
        <taxon>Alphaproteobacteria</taxon>
        <taxon>Rhodobacterales</taxon>
        <taxon>Roseobacteraceae</taxon>
        <taxon>Roseovarius</taxon>
    </lineage>
</organism>
<evidence type="ECO:0000313" key="2">
    <source>
        <dbReference type="EMBL" id="SFN69543.1"/>
    </source>
</evidence>
<accession>A0A1I5B4C5</accession>
<evidence type="ECO:0000313" key="3">
    <source>
        <dbReference type="Proteomes" id="UP000198599"/>
    </source>
</evidence>